<feature type="compositionally biased region" description="Basic and acidic residues" evidence="2">
    <location>
        <begin position="262"/>
        <end position="271"/>
    </location>
</feature>
<name>A0A2I2F133_ASPCN</name>
<evidence type="ECO:0000313" key="4">
    <source>
        <dbReference type="Proteomes" id="UP000234585"/>
    </source>
</evidence>
<feature type="compositionally biased region" description="Basic and acidic residues" evidence="2">
    <location>
        <begin position="95"/>
        <end position="112"/>
    </location>
</feature>
<evidence type="ECO:0000313" key="3">
    <source>
        <dbReference type="EMBL" id="PLB34343.1"/>
    </source>
</evidence>
<proteinExistence type="predicted"/>
<evidence type="ECO:0000256" key="1">
    <source>
        <dbReference type="SAM" id="Coils"/>
    </source>
</evidence>
<dbReference type="OrthoDB" id="10485934at2759"/>
<keyword evidence="1" id="KW-0175">Coiled coil</keyword>
<feature type="region of interest" description="Disordered" evidence="2">
    <location>
        <begin position="465"/>
        <end position="520"/>
    </location>
</feature>
<feature type="compositionally biased region" description="Low complexity" evidence="2">
    <location>
        <begin position="120"/>
        <end position="134"/>
    </location>
</feature>
<feature type="coiled-coil region" evidence="1">
    <location>
        <begin position="280"/>
        <end position="321"/>
    </location>
</feature>
<feature type="region of interest" description="Disordered" evidence="2">
    <location>
        <begin position="234"/>
        <end position="277"/>
    </location>
</feature>
<organism evidence="3 4">
    <name type="scientific">Aspergillus candidus</name>
    <dbReference type="NCBI Taxonomy" id="41067"/>
    <lineage>
        <taxon>Eukaryota</taxon>
        <taxon>Fungi</taxon>
        <taxon>Dikarya</taxon>
        <taxon>Ascomycota</taxon>
        <taxon>Pezizomycotina</taxon>
        <taxon>Eurotiomycetes</taxon>
        <taxon>Eurotiomycetidae</taxon>
        <taxon>Eurotiales</taxon>
        <taxon>Aspergillaceae</taxon>
        <taxon>Aspergillus</taxon>
        <taxon>Aspergillus subgen. Circumdati</taxon>
    </lineage>
</organism>
<evidence type="ECO:0000256" key="2">
    <source>
        <dbReference type="SAM" id="MobiDB-lite"/>
    </source>
</evidence>
<accession>A0A2I2F133</accession>
<keyword evidence="4" id="KW-1185">Reference proteome</keyword>
<feature type="compositionally biased region" description="Low complexity" evidence="2">
    <location>
        <begin position="141"/>
        <end position="164"/>
    </location>
</feature>
<sequence length="520" mass="57904">MAPRKRTAKQANLDQEYRLSISESVPTSSANNEPYALRKRPNRMPTPKVRTKTAGENTAKNPAKDARSLVRKSTTTGGVRKSERVRKPPQLYEAPSREEERAQRERLAAERALKRKKLATKQTAKQTAKQTTKQPTRRPTKQTTKQVTKQTTKQVTKQRTRQPTAEPTCDYCEEMNRRCIIDSEGCNWCNRDGMICSLTDPVTGEVVYYGETGFTGSDSDEVDSQATVTDVNMISSDSEDEPQQQQQANDGENPDFSQTLGRTDEANDEGHAPNPPQAGIAILQQQIAQLQQTNRNLTTQNQNLTAQNQNLQTQYDDLHAQHEALVLSYGSLEATQNMAALDQDMENRSQDLQAQFRDQAFQNQYQKALAAHQNLVASHQNLQIQYNALTDTNESLRRQLSRYTSVLPAQPGANSPGAQGERGISPWRLDMAEFLDLSQAGPNSNLHDPDAINALLLAEHDPANQPARSIEDVAGQTPLDAQEQQLADHAFREGCQDPMISGEMAPSPDDQSMTDMPDFS</sequence>
<feature type="region of interest" description="Disordered" evidence="2">
    <location>
        <begin position="1"/>
        <end position="166"/>
    </location>
</feature>
<protein>
    <submittedName>
        <fullName evidence="3">Uncharacterized protein</fullName>
    </submittedName>
</protein>
<feature type="compositionally biased region" description="Polar residues" evidence="2">
    <location>
        <begin position="21"/>
        <end position="32"/>
    </location>
</feature>
<reference evidence="3 4" key="1">
    <citation type="submission" date="2017-12" db="EMBL/GenBank/DDBJ databases">
        <authorList>
            <consortium name="DOE Joint Genome Institute"/>
            <person name="Haridas S."/>
            <person name="Kjaerbolling I."/>
            <person name="Vesth T.C."/>
            <person name="Frisvad J.C."/>
            <person name="Nybo J.L."/>
            <person name="Theobald S."/>
            <person name="Kuo A."/>
            <person name="Bowyer P."/>
            <person name="Matsuda Y."/>
            <person name="Mondo S."/>
            <person name="Lyhne E.K."/>
            <person name="Kogle M.E."/>
            <person name="Clum A."/>
            <person name="Lipzen A."/>
            <person name="Salamov A."/>
            <person name="Ngan C.Y."/>
            <person name="Daum C."/>
            <person name="Chiniquy J."/>
            <person name="Barry K."/>
            <person name="LaButti K."/>
            <person name="Simmons B.A."/>
            <person name="Magnuson J.K."/>
            <person name="Mortensen U.H."/>
            <person name="Larsen T.O."/>
            <person name="Grigoriev I.V."/>
            <person name="Baker S.E."/>
            <person name="Andersen M.R."/>
            <person name="Nordberg H.P."/>
            <person name="Cantor M.N."/>
            <person name="Hua S.X."/>
        </authorList>
    </citation>
    <scope>NUCLEOTIDE SEQUENCE [LARGE SCALE GENOMIC DNA]</scope>
    <source>
        <strain evidence="3 4">CBS 102.13</strain>
    </source>
</reference>
<gene>
    <name evidence="3" type="ORF">BDW47DRAFT_129158</name>
</gene>
<dbReference type="RefSeq" id="XP_024668355.1">
    <property type="nucleotide sequence ID" value="XM_024816951.1"/>
</dbReference>
<dbReference type="AlphaFoldDB" id="A0A2I2F133"/>
<dbReference type="GeneID" id="36524111"/>
<dbReference type="Proteomes" id="UP000234585">
    <property type="component" value="Unassembled WGS sequence"/>
</dbReference>
<dbReference type="EMBL" id="KZ559181">
    <property type="protein sequence ID" value="PLB34343.1"/>
    <property type="molecule type" value="Genomic_DNA"/>
</dbReference>